<dbReference type="PROSITE" id="PS00747">
    <property type="entry name" value="GLUTR"/>
    <property type="match status" value="1"/>
</dbReference>
<gene>
    <name evidence="12" type="ORF">UFOPK3423_00961</name>
</gene>
<dbReference type="GO" id="GO:0050661">
    <property type="term" value="F:NADP binding"/>
    <property type="evidence" value="ECO:0007669"/>
    <property type="project" value="InterPro"/>
</dbReference>
<evidence type="ECO:0000256" key="3">
    <source>
        <dbReference type="ARBA" id="ARBA00012970"/>
    </source>
</evidence>
<evidence type="ECO:0000259" key="11">
    <source>
        <dbReference type="Pfam" id="PF05201"/>
    </source>
</evidence>
<feature type="domain" description="Quinate/shikimate 5-dehydrogenase/glutamyl-tRNA reductase" evidence="10">
    <location>
        <begin position="173"/>
        <end position="306"/>
    </location>
</feature>
<dbReference type="FunFam" id="3.30.460.30:FF:000001">
    <property type="entry name" value="Glutamyl-tRNA reductase"/>
    <property type="match status" value="1"/>
</dbReference>
<comment type="pathway">
    <text evidence="1">Porphyrin-containing compound metabolism; protoporphyrin-IX biosynthesis; 5-aminolevulinate from L-glutamyl-tRNA(Glu): step 1/2.</text>
</comment>
<evidence type="ECO:0000256" key="4">
    <source>
        <dbReference type="ARBA" id="ARBA00022857"/>
    </source>
</evidence>
<dbReference type="GO" id="GO:0008883">
    <property type="term" value="F:glutamyl-tRNA reductase activity"/>
    <property type="evidence" value="ECO:0007669"/>
    <property type="project" value="UniProtKB-EC"/>
</dbReference>
<dbReference type="PANTHER" id="PTHR43013:SF1">
    <property type="entry name" value="GLUTAMYL-TRNA REDUCTASE"/>
    <property type="match status" value="1"/>
</dbReference>
<dbReference type="InterPro" id="IPR015895">
    <property type="entry name" value="4pyrrol_synth_GluRdtase_N"/>
</dbReference>
<evidence type="ECO:0000259" key="10">
    <source>
        <dbReference type="Pfam" id="PF01488"/>
    </source>
</evidence>
<dbReference type="Pfam" id="PF01488">
    <property type="entry name" value="Shikimate_DH"/>
    <property type="match status" value="1"/>
</dbReference>
<dbReference type="InterPro" id="IPR000343">
    <property type="entry name" value="4pyrrol_synth_GluRdtase"/>
</dbReference>
<dbReference type="AlphaFoldDB" id="A0A6J7DWX2"/>
<feature type="domain" description="Glutamyl-tRNA reductase N-terminal" evidence="11">
    <location>
        <begin position="7"/>
        <end position="157"/>
    </location>
</feature>
<dbReference type="EMBL" id="CAFBLQ010000096">
    <property type="protein sequence ID" value="CAB4875167.1"/>
    <property type="molecule type" value="Genomic_DNA"/>
</dbReference>
<dbReference type="SUPFAM" id="SSF69075">
    <property type="entry name" value="Glutamyl tRNA-reductase dimerization domain"/>
    <property type="match status" value="1"/>
</dbReference>
<evidence type="ECO:0000256" key="8">
    <source>
        <dbReference type="SAM" id="MobiDB-lite"/>
    </source>
</evidence>
<dbReference type="CDD" id="cd05213">
    <property type="entry name" value="NAD_bind_Glutamyl_tRNA_reduct"/>
    <property type="match status" value="1"/>
</dbReference>
<dbReference type="InterPro" id="IPR036291">
    <property type="entry name" value="NAD(P)-bd_dom_sf"/>
</dbReference>
<dbReference type="InterPro" id="IPR036453">
    <property type="entry name" value="GluRdtase_dimer_dom_sf"/>
</dbReference>
<evidence type="ECO:0000256" key="6">
    <source>
        <dbReference type="ARBA" id="ARBA00023244"/>
    </source>
</evidence>
<sequence>MSELLAIGISHKTAPVAMRERLALTEREAERFARELAAVDGIREAVALSTCNRTEIYLVVSDPVKAESELLGRLAQRGHIRPTELVDVVYSPRNCDAARHLFRVCSGLDSMIVGEGEIQGQVRRSYESALAAGTTGPFTNRLFRAALQTGKRVRTETAVATARVSVSSVAVDLAGRAVGDLADRSVLIVGAGETAELTARAMHEQGVTTMFVANRRADRARALAARFDGEVGSLDELPERLRAADIVVASTASPHPIIGVDELSTVMAAREGHPLVLIDIAVPRDIESACGELDGVTLFDMDNLQAAVARNIEVREGERDRGEEIVEDEIERFSGWMAQQSATPTIGALRAHGSKIVEQVLAENEGRWESASAEDLARVDAIARAVMQRLLHEPTIRMKALEHSGGHGRLEVLRELFGLDDSSPAETDEEPRSAPAEVRELRRGTRP</sequence>
<dbReference type="Gene3D" id="3.40.50.720">
    <property type="entry name" value="NAD(P)-binding Rossmann-like Domain"/>
    <property type="match status" value="1"/>
</dbReference>
<feature type="compositionally biased region" description="Basic and acidic residues" evidence="8">
    <location>
        <begin position="437"/>
        <end position="447"/>
    </location>
</feature>
<dbReference type="Pfam" id="PF00745">
    <property type="entry name" value="GlutR_dimer"/>
    <property type="match status" value="1"/>
</dbReference>
<dbReference type="SUPFAM" id="SSF69742">
    <property type="entry name" value="Glutamyl tRNA-reductase catalytic, N-terminal domain"/>
    <property type="match status" value="1"/>
</dbReference>
<organism evidence="12">
    <name type="scientific">freshwater metagenome</name>
    <dbReference type="NCBI Taxonomy" id="449393"/>
    <lineage>
        <taxon>unclassified sequences</taxon>
        <taxon>metagenomes</taxon>
        <taxon>ecological metagenomes</taxon>
    </lineage>
</organism>
<proteinExistence type="inferred from homology"/>
<keyword evidence="5" id="KW-0560">Oxidoreductase</keyword>
<dbReference type="InterPro" id="IPR006151">
    <property type="entry name" value="Shikm_DH/Glu-tRNA_Rdtase"/>
</dbReference>
<evidence type="ECO:0000256" key="2">
    <source>
        <dbReference type="ARBA" id="ARBA00005916"/>
    </source>
</evidence>
<comment type="catalytic activity">
    <reaction evidence="7">
        <text>(S)-4-amino-5-oxopentanoate + tRNA(Glu) + NADP(+) = L-glutamyl-tRNA(Glu) + NADPH + H(+)</text>
        <dbReference type="Rhea" id="RHEA:12344"/>
        <dbReference type="Rhea" id="RHEA-COMP:9663"/>
        <dbReference type="Rhea" id="RHEA-COMP:9680"/>
        <dbReference type="ChEBI" id="CHEBI:15378"/>
        <dbReference type="ChEBI" id="CHEBI:57501"/>
        <dbReference type="ChEBI" id="CHEBI:57783"/>
        <dbReference type="ChEBI" id="CHEBI:58349"/>
        <dbReference type="ChEBI" id="CHEBI:78442"/>
        <dbReference type="ChEBI" id="CHEBI:78520"/>
        <dbReference type="EC" id="1.2.1.70"/>
    </reaction>
</comment>
<protein>
    <recommendedName>
        <fullName evidence="3">glutamyl-tRNA reductase</fullName>
        <ecNumber evidence="3">1.2.1.70</ecNumber>
    </recommendedName>
</protein>
<evidence type="ECO:0000259" key="9">
    <source>
        <dbReference type="Pfam" id="PF00745"/>
    </source>
</evidence>
<dbReference type="GO" id="GO:0019353">
    <property type="term" value="P:protoporphyrinogen IX biosynthetic process from glutamate"/>
    <property type="evidence" value="ECO:0007669"/>
    <property type="project" value="TreeGrafter"/>
</dbReference>
<evidence type="ECO:0000256" key="7">
    <source>
        <dbReference type="ARBA" id="ARBA00047464"/>
    </source>
</evidence>
<comment type="similarity">
    <text evidence="2">Belongs to the glutamyl-tRNA reductase family.</text>
</comment>
<dbReference type="InterPro" id="IPR015896">
    <property type="entry name" value="4pyrrol_synth_GluRdtase_dimer"/>
</dbReference>
<evidence type="ECO:0000313" key="12">
    <source>
        <dbReference type="EMBL" id="CAB4875167.1"/>
    </source>
</evidence>
<dbReference type="UniPathway" id="UPA00251">
    <property type="reaction ID" value="UER00316"/>
</dbReference>
<dbReference type="NCBIfam" id="TIGR01035">
    <property type="entry name" value="hemA"/>
    <property type="match status" value="1"/>
</dbReference>
<dbReference type="SUPFAM" id="SSF51735">
    <property type="entry name" value="NAD(P)-binding Rossmann-fold domains"/>
    <property type="match status" value="1"/>
</dbReference>
<feature type="domain" description="Tetrapyrrole biosynthesis glutamyl-tRNA reductase dimerisation" evidence="9">
    <location>
        <begin position="323"/>
        <end position="419"/>
    </location>
</feature>
<accession>A0A6J7DWX2</accession>
<evidence type="ECO:0000256" key="1">
    <source>
        <dbReference type="ARBA" id="ARBA00005059"/>
    </source>
</evidence>
<name>A0A6J7DWX2_9ZZZZ</name>
<dbReference type="FunFam" id="3.40.50.720:FF:000031">
    <property type="entry name" value="Glutamyl-tRNA reductase"/>
    <property type="match status" value="1"/>
</dbReference>
<feature type="region of interest" description="Disordered" evidence="8">
    <location>
        <begin position="420"/>
        <end position="447"/>
    </location>
</feature>
<dbReference type="Gene3D" id="3.30.460.30">
    <property type="entry name" value="Glutamyl-tRNA reductase, N-terminal domain"/>
    <property type="match status" value="1"/>
</dbReference>
<dbReference type="PANTHER" id="PTHR43013">
    <property type="entry name" value="GLUTAMYL-TRNA REDUCTASE"/>
    <property type="match status" value="1"/>
</dbReference>
<dbReference type="Pfam" id="PF05201">
    <property type="entry name" value="GlutR_N"/>
    <property type="match status" value="1"/>
</dbReference>
<reference evidence="12" key="1">
    <citation type="submission" date="2020-05" db="EMBL/GenBank/DDBJ databases">
        <authorList>
            <person name="Chiriac C."/>
            <person name="Salcher M."/>
            <person name="Ghai R."/>
            <person name="Kavagutti S V."/>
        </authorList>
    </citation>
    <scope>NUCLEOTIDE SEQUENCE</scope>
</reference>
<keyword evidence="4" id="KW-0521">NADP</keyword>
<dbReference type="InterPro" id="IPR036343">
    <property type="entry name" value="GluRdtase_N_sf"/>
</dbReference>
<dbReference type="PIRSF" id="PIRSF000445">
    <property type="entry name" value="4pyrrol_synth_GluRdtase"/>
    <property type="match status" value="1"/>
</dbReference>
<evidence type="ECO:0000256" key="5">
    <source>
        <dbReference type="ARBA" id="ARBA00023002"/>
    </source>
</evidence>
<dbReference type="HAMAP" id="MF_00087">
    <property type="entry name" value="Glu_tRNA_reductase"/>
    <property type="match status" value="1"/>
</dbReference>
<dbReference type="InterPro" id="IPR018214">
    <property type="entry name" value="GluRdtase_CS"/>
</dbReference>
<keyword evidence="6" id="KW-0627">Porphyrin biosynthesis</keyword>
<dbReference type="EC" id="1.2.1.70" evidence="3"/>